<dbReference type="PANTHER" id="PTHR43196">
    <property type="entry name" value="SULFATE ADENYLYLTRANSFERASE SUBUNIT 2"/>
    <property type="match status" value="1"/>
</dbReference>
<dbReference type="REBASE" id="487969">
    <property type="entry name" value="M.Dli5ac10DndC2P"/>
</dbReference>
<organism evidence="2 3">
    <name type="scientific">Desulfonema limicola</name>
    <dbReference type="NCBI Taxonomy" id="45656"/>
    <lineage>
        <taxon>Bacteria</taxon>
        <taxon>Pseudomonadati</taxon>
        <taxon>Thermodesulfobacteriota</taxon>
        <taxon>Desulfobacteria</taxon>
        <taxon>Desulfobacterales</taxon>
        <taxon>Desulfococcaceae</taxon>
        <taxon>Desulfonema</taxon>
    </lineage>
</organism>
<protein>
    <submittedName>
        <fullName evidence="2">Phosphoadenosine phosphosulfate reductase</fullName>
    </submittedName>
</protein>
<keyword evidence="3" id="KW-1185">Reference proteome</keyword>
<sequence>MDKRDQHTINTKKYLESLYFADERPWVVAFSGGKDSTLLLQLVYEMLSDLKDKAHKNIFVVSTDTCIEPPNISQYLHKTLSIVEEQAKTDLLPLKVIIVQPKPEESFWGNLIGKGYPSPTRWFRWCTSHIKIRPSRRIILEIIHEFGSVILLLGTRKSESRERKKRMDKRDYSTRGLNSHECNQNRTYIII</sequence>
<dbReference type="InterPro" id="IPR002500">
    <property type="entry name" value="PAPS_reduct_dom"/>
</dbReference>
<evidence type="ECO:0000313" key="2">
    <source>
        <dbReference type="EMBL" id="QTA78901.1"/>
    </source>
</evidence>
<dbReference type="PANTHER" id="PTHR43196:SF2">
    <property type="entry name" value="PHOSPHOADENOSINE PHOSPHOSULFATE REDUCTASE"/>
    <property type="match status" value="1"/>
</dbReference>
<name>A0A975B4Z8_9BACT</name>
<dbReference type="Gene3D" id="3.40.50.620">
    <property type="entry name" value="HUPs"/>
    <property type="match status" value="1"/>
</dbReference>
<dbReference type="Pfam" id="PF01507">
    <property type="entry name" value="PAPS_reduct"/>
    <property type="match status" value="1"/>
</dbReference>
<accession>A0A975B4Z8</accession>
<dbReference type="AlphaFoldDB" id="A0A975B4Z8"/>
<dbReference type="EMBL" id="CP061799">
    <property type="protein sequence ID" value="QTA78901.1"/>
    <property type="molecule type" value="Genomic_DNA"/>
</dbReference>
<dbReference type="InterPro" id="IPR014729">
    <property type="entry name" value="Rossmann-like_a/b/a_fold"/>
</dbReference>
<dbReference type="InterPro" id="IPR050128">
    <property type="entry name" value="Sulfate_adenylyltrnsfr_sub2"/>
</dbReference>
<evidence type="ECO:0000313" key="3">
    <source>
        <dbReference type="Proteomes" id="UP000663720"/>
    </source>
</evidence>
<dbReference type="RefSeq" id="WP_207690714.1">
    <property type="nucleotide sequence ID" value="NZ_CP061799.1"/>
</dbReference>
<dbReference type="Proteomes" id="UP000663720">
    <property type="component" value="Chromosome"/>
</dbReference>
<evidence type="ECO:0000259" key="1">
    <source>
        <dbReference type="Pfam" id="PF01507"/>
    </source>
</evidence>
<feature type="domain" description="Phosphoadenosine phosphosulphate reductase" evidence="1">
    <location>
        <begin position="27"/>
        <end position="165"/>
    </location>
</feature>
<proteinExistence type="predicted"/>
<dbReference type="KEGG" id="dli:dnl_11480"/>
<dbReference type="GO" id="GO:0003824">
    <property type="term" value="F:catalytic activity"/>
    <property type="evidence" value="ECO:0007669"/>
    <property type="project" value="InterPro"/>
</dbReference>
<reference evidence="2" key="1">
    <citation type="journal article" date="2021" name="Microb. Physiol.">
        <title>Proteogenomic Insights into the Physiology of Marine, Sulfate-Reducing, Filamentous Desulfonema limicola and Desulfonema magnum.</title>
        <authorList>
            <person name="Schnaars V."/>
            <person name="Wohlbrand L."/>
            <person name="Scheve S."/>
            <person name="Hinrichs C."/>
            <person name="Reinhardt R."/>
            <person name="Rabus R."/>
        </authorList>
    </citation>
    <scope>NUCLEOTIDE SEQUENCE</scope>
    <source>
        <strain evidence="2">5ac10</strain>
    </source>
</reference>
<dbReference type="SUPFAM" id="SSF52402">
    <property type="entry name" value="Adenine nucleotide alpha hydrolases-like"/>
    <property type="match status" value="1"/>
</dbReference>
<gene>
    <name evidence="2" type="ORF">dnl_11480</name>
</gene>